<dbReference type="NCBIfam" id="NF037995">
    <property type="entry name" value="TRAP_S1"/>
    <property type="match status" value="1"/>
</dbReference>
<evidence type="ECO:0000313" key="4">
    <source>
        <dbReference type="Proteomes" id="UP000236743"/>
    </source>
</evidence>
<keyword evidence="1 2" id="KW-0732">Signal</keyword>
<dbReference type="InterPro" id="IPR038404">
    <property type="entry name" value="TRAP_DctP_sf"/>
</dbReference>
<dbReference type="Proteomes" id="UP000236743">
    <property type="component" value="Unassembled WGS sequence"/>
</dbReference>
<dbReference type="PANTHER" id="PTHR33376">
    <property type="match status" value="1"/>
</dbReference>
<protein>
    <submittedName>
        <fullName evidence="3">TRAP-type C4-dicarboxylate transport system, substrate-binding protein</fullName>
    </submittedName>
</protein>
<feature type="chain" id="PRO_5009288040" evidence="2">
    <location>
        <begin position="28"/>
        <end position="331"/>
    </location>
</feature>
<evidence type="ECO:0000256" key="1">
    <source>
        <dbReference type="ARBA" id="ARBA00022729"/>
    </source>
</evidence>
<dbReference type="CDD" id="cd13602">
    <property type="entry name" value="PBP2_TRAP_BpDctp6_7"/>
    <property type="match status" value="1"/>
</dbReference>
<dbReference type="GO" id="GO:0055085">
    <property type="term" value="P:transmembrane transport"/>
    <property type="evidence" value="ECO:0007669"/>
    <property type="project" value="InterPro"/>
</dbReference>
<dbReference type="Gene3D" id="3.40.190.170">
    <property type="entry name" value="Bacterial extracellular solute-binding protein, family 7"/>
    <property type="match status" value="1"/>
</dbReference>
<accession>A0A1H5W9U2</accession>
<proteinExistence type="predicted"/>
<name>A0A1H5W9U2_9HYPH</name>
<reference evidence="3 4" key="1">
    <citation type="submission" date="2016-10" db="EMBL/GenBank/DDBJ databases">
        <authorList>
            <person name="de Groot N.N."/>
        </authorList>
    </citation>
    <scope>NUCLEOTIDE SEQUENCE [LARGE SCALE GENOMIC DNA]</scope>
    <source>
        <strain evidence="3 4">DSM 26656</strain>
    </source>
</reference>
<dbReference type="AlphaFoldDB" id="A0A1H5W9U2"/>
<keyword evidence="4" id="KW-1185">Reference proteome</keyword>
<dbReference type="PANTHER" id="PTHR33376:SF4">
    <property type="entry name" value="SIALIC ACID-BINDING PERIPLASMIC PROTEIN SIAP"/>
    <property type="match status" value="1"/>
</dbReference>
<dbReference type="Pfam" id="PF03480">
    <property type="entry name" value="DctP"/>
    <property type="match status" value="1"/>
</dbReference>
<evidence type="ECO:0000313" key="3">
    <source>
        <dbReference type="EMBL" id="SEF96242.1"/>
    </source>
</evidence>
<feature type="signal peptide" evidence="2">
    <location>
        <begin position="1"/>
        <end position="27"/>
    </location>
</feature>
<gene>
    <name evidence="3" type="ORF">SAMN04488115_102607</name>
</gene>
<evidence type="ECO:0000256" key="2">
    <source>
        <dbReference type="SAM" id="SignalP"/>
    </source>
</evidence>
<dbReference type="InterPro" id="IPR018389">
    <property type="entry name" value="DctP_fam"/>
</dbReference>
<dbReference type="EMBL" id="FNUY01000002">
    <property type="protein sequence ID" value="SEF96242.1"/>
    <property type="molecule type" value="Genomic_DNA"/>
</dbReference>
<organism evidence="3 4">
    <name type="scientific">Bosea lathyri</name>
    <dbReference type="NCBI Taxonomy" id="1036778"/>
    <lineage>
        <taxon>Bacteria</taxon>
        <taxon>Pseudomonadati</taxon>
        <taxon>Pseudomonadota</taxon>
        <taxon>Alphaproteobacteria</taxon>
        <taxon>Hyphomicrobiales</taxon>
        <taxon>Boseaceae</taxon>
        <taxon>Bosea</taxon>
    </lineage>
</organism>
<sequence length="331" mass="36562">MGTMNRRALIASAAFAMSVALTAPVLAQTSWTMASGYPESSFFTQNIREMIKEIEEKSRGKLKIDLRSNDSLIKLDAVKRAVQSGQIQIGEIRLGVYGNEAAMYNLDNIPGVATTFDQATKLTEAQAPFFDAMFKKNGMRAITYVAWPGQGFYTKQPLKSLADLKSQKLRIYSKQTQIMGEKLGMEALILPFAEVPQAFSTGMIQSLWTSAQTGTDVQVWDYVKHFTYTGTMHNKNAILVNERAFRALDDATQKVVVAAGETATKRGWELAKKASQEREDVLKSHGMTVAQSPKDVLDAIEAAGKGMVTDWLGSASAEEKVVYENYRKSLN</sequence>